<name>A0ABN9SXL0_9DINO</name>
<evidence type="ECO:0000313" key="3">
    <source>
        <dbReference type="Proteomes" id="UP001189429"/>
    </source>
</evidence>
<feature type="region of interest" description="Disordered" evidence="1">
    <location>
        <begin position="156"/>
        <end position="178"/>
    </location>
</feature>
<dbReference type="Proteomes" id="UP001189429">
    <property type="component" value="Unassembled WGS sequence"/>
</dbReference>
<evidence type="ECO:0000256" key="1">
    <source>
        <dbReference type="SAM" id="MobiDB-lite"/>
    </source>
</evidence>
<gene>
    <name evidence="2" type="ORF">PCOR1329_LOCUS33545</name>
</gene>
<organism evidence="2 3">
    <name type="scientific">Prorocentrum cordatum</name>
    <dbReference type="NCBI Taxonomy" id="2364126"/>
    <lineage>
        <taxon>Eukaryota</taxon>
        <taxon>Sar</taxon>
        <taxon>Alveolata</taxon>
        <taxon>Dinophyceae</taxon>
        <taxon>Prorocentrales</taxon>
        <taxon>Prorocentraceae</taxon>
        <taxon>Prorocentrum</taxon>
    </lineage>
</organism>
<proteinExistence type="predicted"/>
<dbReference type="EMBL" id="CAUYUJ010014143">
    <property type="protein sequence ID" value="CAK0837315.1"/>
    <property type="molecule type" value="Genomic_DNA"/>
</dbReference>
<reference evidence="2" key="1">
    <citation type="submission" date="2023-10" db="EMBL/GenBank/DDBJ databases">
        <authorList>
            <person name="Chen Y."/>
            <person name="Shah S."/>
            <person name="Dougan E. K."/>
            <person name="Thang M."/>
            <person name="Chan C."/>
        </authorList>
    </citation>
    <scope>NUCLEOTIDE SEQUENCE [LARGE SCALE GENOMIC DNA]</scope>
</reference>
<evidence type="ECO:0000313" key="2">
    <source>
        <dbReference type="EMBL" id="CAK0837315.1"/>
    </source>
</evidence>
<sequence length="388" mass="40198">MPGAAAAALPGEATDFSESFFPQGGKGGSKGPLGCLSSTANAVKAALARSPGGTPEPKKSRTEDIMDVEFHPAPAFPGAGSGNAEPSTAASAAVAPGVGLSSGHSGACTKALWAACMWLPGSALVAAVPVLSRAPLPLRRLLPALATGGGPGACNGPSGGMHAAPGTGPAGGGPGASFMASSSAAGQIDPIMAKLEQMTMKMEGMSSQMSHLLTQDNLKQELNAFHTAIRQETKVEISDAVDPLKDEMNTFRERLQAVEARGESSKLSPKFMQFLNSMDASHRRVAYVGFSDSTNAAARLQTIEDFVKQHAGGDNLHVKPATSQANQHRNWALRKASDLITTRVPAEANVRIDFKARTVSVDSSNAFEQGKSDLTGTFLSRFSDLKIE</sequence>
<keyword evidence="3" id="KW-1185">Reference proteome</keyword>
<accession>A0ABN9SXL0</accession>
<feature type="region of interest" description="Disordered" evidence="1">
    <location>
        <begin position="1"/>
        <end position="33"/>
    </location>
</feature>
<protein>
    <submittedName>
        <fullName evidence="2">Uncharacterized protein</fullName>
    </submittedName>
</protein>
<comment type="caution">
    <text evidence="2">The sequence shown here is derived from an EMBL/GenBank/DDBJ whole genome shotgun (WGS) entry which is preliminary data.</text>
</comment>